<dbReference type="PROSITE" id="PS51257">
    <property type="entry name" value="PROKAR_LIPOPROTEIN"/>
    <property type="match status" value="1"/>
</dbReference>
<evidence type="ECO:0000256" key="2">
    <source>
        <dbReference type="ARBA" id="ARBA00008380"/>
    </source>
</evidence>
<gene>
    <name evidence="9" type="ORF">O5398_06020</name>
</gene>
<name>A0AAQ2WY59_9SPIR</name>
<comment type="similarity">
    <text evidence="2">Belongs to the Multicopy lipoprotein (Mlp) family.</text>
</comment>
<keyword evidence="5" id="KW-0564">Palmitate</keyword>
<dbReference type="GO" id="GO:0009279">
    <property type="term" value="C:cell outer membrane"/>
    <property type="evidence" value="ECO:0007669"/>
    <property type="project" value="UniProtKB-SubCell"/>
</dbReference>
<keyword evidence="7 9" id="KW-0449">Lipoprotein</keyword>
<dbReference type="AlphaFoldDB" id="A0AAQ2WY59"/>
<reference evidence="9" key="1">
    <citation type="submission" date="2022-12" db="EMBL/GenBank/DDBJ databases">
        <title>B. miyamotoi WGS.</title>
        <authorList>
            <person name="Kuleshov K.V."/>
            <person name="Hoornstra D."/>
            <person name="Hovius J.W."/>
            <person name="Platonov A.E."/>
            <person name="Telford S.R. III."/>
        </authorList>
    </citation>
    <scope>NUCLEOTIDE SEQUENCE</scope>
    <source>
        <strain evidence="9">410</strain>
        <plasmid evidence="9">p410-cp30-10</plasmid>
    </source>
</reference>
<proteinExistence type="inferred from homology"/>
<protein>
    <submittedName>
        <fullName evidence="9">Mlp family lipoprotein</fullName>
    </submittedName>
</protein>
<evidence type="ECO:0000313" key="10">
    <source>
        <dbReference type="Proteomes" id="UP001164544"/>
    </source>
</evidence>
<evidence type="ECO:0000256" key="4">
    <source>
        <dbReference type="ARBA" id="ARBA00023136"/>
    </source>
</evidence>
<dbReference type="RefSeq" id="WP_070401418.1">
    <property type="nucleotide sequence ID" value="NZ_CP017128.1"/>
</dbReference>
<evidence type="ECO:0000256" key="3">
    <source>
        <dbReference type="ARBA" id="ARBA00022729"/>
    </source>
</evidence>
<accession>A0AAQ2WY59</accession>
<evidence type="ECO:0000256" key="5">
    <source>
        <dbReference type="ARBA" id="ARBA00023139"/>
    </source>
</evidence>
<keyword evidence="4" id="KW-0472">Membrane</keyword>
<keyword evidence="3" id="KW-0732">Signal</keyword>
<evidence type="ECO:0000256" key="8">
    <source>
        <dbReference type="ARBA" id="ARBA00046007"/>
    </source>
</evidence>
<evidence type="ECO:0000256" key="1">
    <source>
        <dbReference type="ARBA" id="ARBA00004459"/>
    </source>
</evidence>
<dbReference type="Pfam" id="PF03304">
    <property type="entry name" value="Mlp"/>
    <property type="match status" value="1"/>
</dbReference>
<dbReference type="Proteomes" id="UP001164544">
    <property type="component" value="Plasmid p410-cp30-10"/>
</dbReference>
<sequence length="144" mass="16004">MKIINFVLILSLLISSCGQYENANNVSKRRSKRDIKQQIDEVKKTPEEALKEKLSEEEKVNLEFLKEALGDESKFGQFLIFDESKIKSALEHIKEQLKSCNGDAEGGKETFKTVVQGYFSKMDESTLNGFKDGATSTCQAGAGG</sequence>
<dbReference type="InterPro" id="IPR004983">
    <property type="entry name" value="Mlp"/>
</dbReference>
<evidence type="ECO:0000313" key="9">
    <source>
        <dbReference type="EMBL" id="WAZ91663.1"/>
    </source>
</evidence>
<dbReference type="EMBL" id="CP114643">
    <property type="protein sequence ID" value="WAZ91663.1"/>
    <property type="molecule type" value="Genomic_DNA"/>
</dbReference>
<evidence type="ECO:0000256" key="7">
    <source>
        <dbReference type="ARBA" id="ARBA00023288"/>
    </source>
</evidence>
<comment type="function">
    <text evidence="8">An outer membrane protein that may participate in pathogenesis. Some human Lyme disease patients have antibodies against this protein. The Mlp proteins probably undergo intragenic recombination, generating new alleles.</text>
</comment>
<keyword evidence="6" id="KW-0998">Cell outer membrane</keyword>
<keyword evidence="9" id="KW-0614">Plasmid</keyword>
<comment type="subcellular location">
    <subcellularLocation>
        <location evidence="1">Cell outer membrane</location>
        <topology evidence="1">Lipid-anchor</topology>
    </subcellularLocation>
</comment>
<evidence type="ECO:0000256" key="6">
    <source>
        <dbReference type="ARBA" id="ARBA00023237"/>
    </source>
</evidence>
<geneLocation type="plasmid" evidence="9 10">
    <name>p410-cp30-10</name>
</geneLocation>
<organism evidence="9 10">
    <name type="scientific">Borrelia miyamotoi</name>
    <dbReference type="NCBI Taxonomy" id="47466"/>
    <lineage>
        <taxon>Bacteria</taxon>
        <taxon>Pseudomonadati</taxon>
        <taxon>Spirochaetota</taxon>
        <taxon>Spirochaetia</taxon>
        <taxon>Spirochaetales</taxon>
        <taxon>Borreliaceae</taxon>
        <taxon>Borrelia</taxon>
    </lineage>
</organism>